<reference evidence="2" key="3">
    <citation type="submission" date="2020-12" db="UniProtKB">
        <authorList>
            <consortium name="EnsemblPlants"/>
        </authorList>
    </citation>
    <scope>IDENTIFICATION</scope>
</reference>
<dbReference type="RefSeq" id="XP_024392710.1">
    <property type="nucleotide sequence ID" value="XM_024536942.2"/>
</dbReference>
<dbReference type="AlphaFoldDB" id="A9TG72"/>
<dbReference type="EnsemblPlants" id="Pp3c13_20640V3.3">
    <property type="protein sequence ID" value="Pp3c13_20640V3.3"/>
    <property type="gene ID" value="Pp3c13_20640"/>
</dbReference>
<dbReference type="PANTHER" id="PTHR34801:SF6">
    <property type="entry name" value="SLL1620 PROTEIN"/>
    <property type="match status" value="1"/>
</dbReference>
<reference evidence="1 3" key="2">
    <citation type="journal article" date="2018" name="Plant J.">
        <title>The Physcomitrella patens chromosome-scale assembly reveals moss genome structure and evolution.</title>
        <authorList>
            <person name="Lang D."/>
            <person name="Ullrich K.K."/>
            <person name="Murat F."/>
            <person name="Fuchs J."/>
            <person name="Jenkins J."/>
            <person name="Haas F.B."/>
            <person name="Piednoel M."/>
            <person name="Gundlach H."/>
            <person name="Van Bel M."/>
            <person name="Meyberg R."/>
            <person name="Vives C."/>
            <person name="Morata J."/>
            <person name="Symeonidi A."/>
            <person name="Hiss M."/>
            <person name="Muchero W."/>
            <person name="Kamisugi Y."/>
            <person name="Saleh O."/>
            <person name="Blanc G."/>
            <person name="Decker E.L."/>
            <person name="van Gessel N."/>
            <person name="Grimwood J."/>
            <person name="Hayes R.D."/>
            <person name="Graham S.W."/>
            <person name="Gunter L.E."/>
            <person name="McDaniel S.F."/>
            <person name="Hoernstein S.N.W."/>
            <person name="Larsson A."/>
            <person name="Li F.W."/>
            <person name="Perroud P.F."/>
            <person name="Phillips J."/>
            <person name="Ranjan P."/>
            <person name="Rokshar D.S."/>
            <person name="Rothfels C.J."/>
            <person name="Schneider L."/>
            <person name="Shu S."/>
            <person name="Stevenson D.W."/>
            <person name="Thummler F."/>
            <person name="Tillich M."/>
            <person name="Villarreal Aguilar J.C."/>
            <person name="Widiez T."/>
            <person name="Wong G.K."/>
            <person name="Wymore A."/>
            <person name="Zhang Y."/>
            <person name="Zimmer A.D."/>
            <person name="Quatrano R.S."/>
            <person name="Mayer K.F.X."/>
            <person name="Goodstein D."/>
            <person name="Casacuberta J.M."/>
            <person name="Vandepoele K."/>
            <person name="Reski R."/>
            <person name="Cuming A.C."/>
            <person name="Tuskan G.A."/>
            <person name="Maumus F."/>
            <person name="Salse J."/>
            <person name="Schmutz J."/>
            <person name="Rensing S.A."/>
        </authorList>
    </citation>
    <scope>NUCLEOTIDE SEQUENCE [LARGE SCALE GENOMIC DNA]</scope>
    <source>
        <strain evidence="2 3">cv. Gransden 2004</strain>
    </source>
</reference>
<dbReference type="EnsemblPlants" id="Pp3c13_20640V3.1">
    <property type="protein sequence ID" value="Pp3c13_20640V3.1"/>
    <property type="gene ID" value="Pp3c13_20640"/>
</dbReference>
<dbReference type="HOGENOM" id="CLU_1039740_0_0_1"/>
<dbReference type="Pfam" id="PF07386">
    <property type="entry name" value="DUF1499"/>
    <property type="match status" value="1"/>
</dbReference>
<dbReference type="Gramene" id="Pp3c13_20640V3.3">
    <property type="protein sequence ID" value="Pp3c13_20640V3.3"/>
    <property type="gene ID" value="Pp3c13_20640"/>
</dbReference>
<name>A9TG72_PHYPA</name>
<proteinExistence type="predicted"/>
<dbReference type="Gramene" id="Pp3c13_20640V3.1">
    <property type="protein sequence ID" value="Pp3c13_20640V3.1"/>
    <property type="gene ID" value="Pp3c13_20640"/>
</dbReference>
<dbReference type="Proteomes" id="UP000006727">
    <property type="component" value="Chromosome 13"/>
</dbReference>
<accession>A9TG72</accession>
<protein>
    <submittedName>
        <fullName evidence="1 2">Uncharacterized protein</fullName>
    </submittedName>
</protein>
<keyword evidence="3" id="KW-1185">Reference proteome</keyword>
<dbReference type="OMA" id="FVESPWD"/>
<organism evidence="1">
    <name type="scientific">Physcomitrium patens</name>
    <name type="common">Spreading-leaved earth moss</name>
    <name type="synonym">Physcomitrella patens</name>
    <dbReference type="NCBI Taxonomy" id="3218"/>
    <lineage>
        <taxon>Eukaryota</taxon>
        <taxon>Viridiplantae</taxon>
        <taxon>Streptophyta</taxon>
        <taxon>Embryophyta</taxon>
        <taxon>Bryophyta</taxon>
        <taxon>Bryophytina</taxon>
        <taxon>Bryopsida</taxon>
        <taxon>Funariidae</taxon>
        <taxon>Funariales</taxon>
        <taxon>Funariaceae</taxon>
        <taxon>Physcomitrium</taxon>
    </lineage>
</organism>
<dbReference type="EMBL" id="ABEU02000013">
    <property type="protein sequence ID" value="PNR42808.1"/>
    <property type="molecule type" value="Genomic_DNA"/>
</dbReference>
<dbReference type="Gramene" id="Pp3c13_20640V3.2">
    <property type="protein sequence ID" value="Pp3c13_20640V3.2"/>
    <property type="gene ID" value="Pp3c13_20640"/>
</dbReference>
<evidence type="ECO:0000313" key="2">
    <source>
        <dbReference type="EnsemblPlants" id="Pp3c13_20640V3.1"/>
    </source>
</evidence>
<dbReference type="PaxDb" id="3218-PP1S223_13V6.1"/>
<dbReference type="RefSeq" id="XP_024392709.1">
    <property type="nucleotide sequence ID" value="XM_024536941.2"/>
</dbReference>
<reference evidence="1 3" key="1">
    <citation type="journal article" date="2008" name="Science">
        <title>The Physcomitrella genome reveals evolutionary insights into the conquest of land by plants.</title>
        <authorList>
            <person name="Rensing S."/>
            <person name="Lang D."/>
            <person name="Zimmer A."/>
            <person name="Terry A."/>
            <person name="Salamov A."/>
            <person name="Shapiro H."/>
            <person name="Nishiyama T."/>
            <person name="Perroud P.-F."/>
            <person name="Lindquist E."/>
            <person name="Kamisugi Y."/>
            <person name="Tanahashi T."/>
            <person name="Sakakibara K."/>
            <person name="Fujita T."/>
            <person name="Oishi K."/>
            <person name="Shin-I T."/>
            <person name="Kuroki Y."/>
            <person name="Toyoda A."/>
            <person name="Suzuki Y."/>
            <person name="Hashimoto A."/>
            <person name="Yamaguchi K."/>
            <person name="Sugano A."/>
            <person name="Kohara Y."/>
            <person name="Fujiyama A."/>
            <person name="Anterola A."/>
            <person name="Aoki S."/>
            <person name="Ashton N."/>
            <person name="Barbazuk W.B."/>
            <person name="Barker E."/>
            <person name="Bennetzen J."/>
            <person name="Bezanilla M."/>
            <person name="Blankenship R."/>
            <person name="Cho S.H."/>
            <person name="Dutcher S."/>
            <person name="Estelle M."/>
            <person name="Fawcett J.A."/>
            <person name="Gundlach H."/>
            <person name="Hanada K."/>
            <person name="Heyl A."/>
            <person name="Hicks K.A."/>
            <person name="Hugh J."/>
            <person name="Lohr M."/>
            <person name="Mayer K."/>
            <person name="Melkozernov A."/>
            <person name="Murata T."/>
            <person name="Nelson D."/>
            <person name="Pils B."/>
            <person name="Prigge M."/>
            <person name="Reiss B."/>
            <person name="Renner T."/>
            <person name="Rombauts S."/>
            <person name="Rushton P."/>
            <person name="Sanderfoot A."/>
            <person name="Schween G."/>
            <person name="Shiu S.-H."/>
            <person name="Stueber K."/>
            <person name="Theodoulou F.L."/>
            <person name="Tu H."/>
            <person name="Van de Peer Y."/>
            <person name="Verrier P.J."/>
            <person name="Waters E."/>
            <person name="Wood A."/>
            <person name="Yang L."/>
            <person name="Cove D."/>
            <person name="Cuming A."/>
            <person name="Hasebe M."/>
            <person name="Lucas S."/>
            <person name="Mishler D.B."/>
            <person name="Reski R."/>
            <person name="Grigoriev I."/>
            <person name="Quatrano R.S."/>
            <person name="Boore J.L."/>
        </authorList>
    </citation>
    <scope>NUCLEOTIDE SEQUENCE [LARGE SCALE GENOMIC DNA]</scope>
    <source>
        <strain evidence="2 3">cv. Gransden 2004</strain>
    </source>
</reference>
<dbReference type="GeneID" id="112290559"/>
<dbReference type="OrthoDB" id="448536at2759"/>
<dbReference type="PANTHER" id="PTHR34801">
    <property type="entry name" value="EXPRESSED PROTEIN"/>
    <property type="match status" value="1"/>
</dbReference>
<dbReference type="EnsemblPlants" id="Pp3c13_20640V3.2">
    <property type="protein sequence ID" value="Pp3c13_20640V3.2"/>
    <property type="gene ID" value="Pp3c13_20640"/>
</dbReference>
<evidence type="ECO:0000313" key="3">
    <source>
        <dbReference type="Proteomes" id="UP000006727"/>
    </source>
</evidence>
<dbReference type="eggNOG" id="ENOG502SAH2">
    <property type="taxonomic scope" value="Eukaryota"/>
</dbReference>
<sequence length="268" mass="29261">MMPIPHACAAPWQRNCHRIVASIPAAEGSSFPKIAAGSVGAQESNQKINILLAGVVSAAVCVNVSLQGCAVAASTNVPNNGRTWFPWEQTTPEQFEPEQGTCSTCIGVVDDTLGSCSATTNCVSSFDDRPSFFTAPWEFPGSLRAAVSNLQEALEGSGAFIKEKSDRYIYAVFKGDDGVSDDVEFLFSDPSVDATVNVRSASRAKDYKDSGRNRKRLEALRMELGWEQVPILRNRQRRLFFIESPWDTFGPEPPPTIDYKNGIDFVPD</sequence>
<evidence type="ECO:0000313" key="1">
    <source>
        <dbReference type="EMBL" id="PNR42808.1"/>
    </source>
</evidence>
<dbReference type="InterPro" id="IPR010865">
    <property type="entry name" value="DUF1499"/>
</dbReference>
<gene>
    <name evidence="2" type="primary">LOC112290559</name>
    <name evidence="1" type="ORF">PHYPA_017639</name>
</gene>